<dbReference type="InterPro" id="IPR029062">
    <property type="entry name" value="Class_I_gatase-like"/>
</dbReference>
<name>A0ABR7MG69_9BACT</name>
<evidence type="ECO:0000313" key="2">
    <source>
        <dbReference type="EMBL" id="MBC6610082.1"/>
    </source>
</evidence>
<evidence type="ECO:0000313" key="3">
    <source>
        <dbReference type="Proteomes" id="UP000622017"/>
    </source>
</evidence>
<dbReference type="Pfam" id="PF00117">
    <property type="entry name" value="GATase"/>
    <property type="match status" value="1"/>
</dbReference>
<keyword evidence="3" id="KW-1185">Reference proteome</keyword>
<comment type="caution">
    <text evidence="2">The sequence shown here is derived from an EMBL/GenBank/DDBJ whole genome shotgun (WGS) entry which is preliminary data.</text>
</comment>
<feature type="domain" description="Glutamine amidotransferase" evidence="1">
    <location>
        <begin position="36"/>
        <end position="218"/>
    </location>
</feature>
<dbReference type="InterPro" id="IPR017926">
    <property type="entry name" value="GATASE"/>
</dbReference>
<dbReference type="Proteomes" id="UP000622017">
    <property type="component" value="Unassembled WGS sequence"/>
</dbReference>
<reference evidence="2 3" key="1">
    <citation type="submission" date="2020-08" db="EMBL/GenBank/DDBJ databases">
        <title>Hymenobacter sp.</title>
        <authorList>
            <person name="Kim M.K."/>
        </authorList>
    </citation>
    <scope>NUCLEOTIDE SEQUENCE [LARGE SCALE GENOMIC DNA]</scope>
    <source>
        <strain evidence="2 3">BT507</strain>
    </source>
</reference>
<evidence type="ECO:0000259" key="1">
    <source>
        <dbReference type="Pfam" id="PF00117"/>
    </source>
</evidence>
<proteinExistence type="predicted"/>
<dbReference type="RefSeq" id="WP_187318382.1">
    <property type="nucleotide sequence ID" value="NZ_JACSCY010000002.1"/>
</dbReference>
<dbReference type="EMBL" id="JACSCY010000002">
    <property type="protein sequence ID" value="MBC6610082.1"/>
    <property type="molecule type" value="Genomic_DNA"/>
</dbReference>
<gene>
    <name evidence="2" type="ORF">H8B15_04055</name>
</gene>
<dbReference type="Gene3D" id="3.40.50.880">
    <property type="match status" value="1"/>
</dbReference>
<dbReference type="PROSITE" id="PS51273">
    <property type="entry name" value="GATASE_TYPE_1"/>
    <property type="match status" value="1"/>
</dbReference>
<protein>
    <submittedName>
        <fullName evidence="2">GMP synthase</fullName>
    </submittedName>
</protein>
<sequence length="277" mass="31419">MKSLKIAVLDMYNNFPNQGMRCILKILHQLQADVSVPVSYDVFNVRAEMAVPGLDYDIYISSGGPGSPLPSDEAWETPYFALIDQLLAWNREHEQKKYVLLICHSFQLVSRHLQVGELSARKSTSFGIFPMHMTEAGQQDPLLGLLPNPFMAVDSRDFQVTNPDEAHLQQLGVQVLALEKDRPHLPFDRAIMALRFTPEMVGTQFHPEADSEGMLHYMLTTERRQQVIDTHGQQKYDDMVRLLQDPDAIELTERILVPAFLRQSAAALTTFDQPVTL</sequence>
<organism evidence="2 3">
    <name type="scientific">Hymenobacter citatus</name>
    <dbReference type="NCBI Taxonomy" id="2763506"/>
    <lineage>
        <taxon>Bacteria</taxon>
        <taxon>Pseudomonadati</taxon>
        <taxon>Bacteroidota</taxon>
        <taxon>Cytophagia</taxon>
        <taxon>Cytophagales</taxon>
        <taxon>Hymenobacteraceae</taxon>
        <taxon>Hymenobacter</taxon>
    </lineage>
</organism>
<dbReference type="SUPFAM" id="SSF52317">
    <property type="entry name" value="Class I glutamine amidotransferase-like"/>
    <property type="match status" value="1"/>
</dbReference>
<accession>A0ABR7MG69</accession>